<evidence type="ECO:0000313" key="1">
    <source>
        <dbReference type="EMBL" id="KAJ8633645.1"/>
    </source>
</evidence>
<organism evidence="1 2">
    <name type="scientific">Persea americana</name>
    <name type="common">Avocado</name>
    <dbReference type="NCBI Taxonomy" id="3435"/>
    <lineage>
        <taxon>Eukaryota</taxon>
        <taxon>Viridiplantae</taxon>
        <taxon>Streptophyta</taxon>
        <taxon>Embryophyta</taxon>
        <taxon>Tracheophyta</taxon>
        <taxon>Spermatophyta</taxon>
        <taxon>Magnoliopsida</taxon>
        <taxon>Magnoliidae</taxon>
        <taxon>Laurales</taxon>
        <taxon>Lauraceae</taxon>
        <taxon>Persea</taxon>
    </lineage>
</organism>
<comment type="caution">
    <text evidence="1">The sequence shown here is derived from an EMBL/GenBank/DDBJ whole genome shotgun (WGS) entry which is preliminary data.</text>
</comment>
<dbReference type="Proteomes" id="UP001234297">
    <property type="component" value="Chromosome 8"/>
</dbReference>
<accession>A0ACC2LJK6</accession>
<sequence length="286" mass="32554">MGGGFSSFASGEEDGGASRLKPGLGDIPESCVAWVLMYLSPPEICKLARLNRAFHGAASADFLWESKLPENYRYLVEQLLDESPENFTKKEIFARLSRRNPIDGGKKEIWLEKRTGGICVSISSKAMGITGIDDRRYWNYIPTEESRFQTVAYLQQTWWFEVDGEVGFHFPAGSYSLFFRLQLGRASKRLGRRVCYTEHVHGWDIKPVCFRLSTSDGQHVESHCYLEKPGNWIHYHAGDFVVENSDAWTKLKFSMKQIDCTHTKGGLCVDSVVIYPSGLREKEKLF</sequence>
<dbReference type="EMBL" id="CM056816">
    <property type="protein sequence ID" value="KAJ8633645.1"/>
    <property type="molecule type" value="Genomic_DNA"/>
</dbReference>
<proteinExistence type="predicted"/>
<keyword evidence="2" id="KW-1185">Reference proteome</keyword>
<evidence type="ECO:0000313" key="2">
    <source>
        <dbReference type="Proteomes" id="UP001234297"/>
    </source>
</evidence>
<name>A0ACC2LJK6_PERAE</name>
<reference evidence="1 2" key="1">
    <citation type="journal article" date="2022" name="Hortic Res">
        <title>A haplotype resolved chromosomal level avocado genome allows analysis of novel avocado genes.</title>
        <authorList>
            <person name="Nath O."/>
            <person name="Fletcher S.J."/>
            <person name="Hayward A."/>
            <person name="Shaw L.M."/>
            <person name="Masouleh A.K."/>
            <person name="Furtado A."/>
            <person name="Henry R.J."/>
            <person name="Mitter N."/>
        </authorList>
    </citation>
    <scope>NUCLEOTIDE SEQUENCE [LARGE SCALE GENOMIC DNA]</scope>
    <source>
        <strain evidence="2">cv. Hass</strain>
    </source>
</reference>
<protein>
    <submittedName>
        <fullName evidence="1">Uncharacterized protein</fullName>
    </submittedName>
</protein>
<gene>
    <name evidence="1" type="ORF">MRB53_026981</name>
</gene>